<feature type="region of interest" description="Disordered" evidence="16">
    <location>
        <begin position="1"/>
        <end position="260"/>
    </location>
</feature>
<evidence type="ECO:0000256" key="16">
    <source>
        <dbReference type="SAM" id="MobiDB-lite"/>
    </source>
</evidence>
<evidence type="ECO:0000256" key="1">
    <source>
        <dbReference type="ARBA" id="ARBA00004611"/>
    </source>
</evidence>
<comment type="function">
    <text evidence="11">Flagellar protein involved in sperm flagellum axoneme organization and function.</text>
</comment>
<feature type="coiled-coil region" evidence="15">
    <location>
        <begin position="1808"/>
        <end position="1870"/>
    </location>
</feature>
<dbReference type="PANTHER" id="PTHR14885:SF3">
    <property type="entry name" value="CILIA- AND FLAGELLA-ASSOCIATED PROTEIN 44"/>
    <property type="match status" value="1"/>
</dbReference>
<dbReference type="InterPro" id="IPR001680">
    <property type="entry name" value="WD40_rpt"/>
</dbReference>
<evidence type="ECO:0000256" key="10">
    <source>
        <dbReference type="ARBA" id="ARBA00023273"/>
    </source>
</evidence>
<keyword evidence="8" id="KW-0969">Cilium</keyword>
<keyword evidence="18" id="KW-1185">Reference proteome</keyword>
<keyword evidence="3" id="KW-0597">Phosphoprotein</keyword>
<dbReference type="KEGG" id="spu:587715"/>
<proteinExistence type="inferred from homology"/>
<dbReference type="SUPFAM" id="SSF101908">
    <property type="entry name" value="Putative isomerase YbhE"/>
    <property type="match status" value="1"/>
</dbReference>
<dbReference type="GeneID" id="587715"/>
<evidence type="ECO:0000256" key="5">
    <source>
        <dbReference type="ARBA" id="ARBA00022737"/>
    </source>
</evidence>
<keyword evidence="2" id="KW-0963">Cytoplasm</keyword>
<dbReference type="PANTHER" id="PTHR14885">
    <property type="entry name" value="CILIA- AND FLAGELLA-ASSOCIATED PROTEIN 43-RELATED"/>
    <property type="match status" value="1"/>
</dbReference>
<dbReference type="EnsemblMetazoa" id="XM_030977989">
    <property type="protein sequence ID" value="XP_030833849"/>
    <property type="gene ID" value="LOC587715"/>
</dbReference>
<feature type="region of interest" description="Disordered" evidence="16">
    <location>
        <begin position="1293"/>
        <end position="1323"/>
    </location>
</feature>
<feature type="compositionally biased region" description="Acidic residues" evidence="16">
    <location>
        <begin position="1674"/>
        <end position="1702"/>
    </location>
</feature>
<evidence type="ECO:0000256" key="14">
    <source>
        <dbReference type="PROSITE-ProRule" id="PRU00221"/>
    </source>
</evidence>
<feature type="compositionally biased region" description="Low complexity" evidence="16">
    <location>
        <begin position="187"/>
        <end position="210"/>
    </location>
</feature>
<dbReference type="FunFam" id="2.130.10.10:FF:000401">
    <property type="entry name" value="Cilia- and flagella-associated protein 44"/>
    <property type="match status" value="1"/>
</dbReference>
<dbReference type="PROSITE" id="PS50082">
    <property type="entry name" value="WD_REPEATS_2"/>
    <property type="match status" value="2"/>
</dbReference>
<dbReference type="Proteomes" id="UP000007110">
    <property type="component" value="Unassembled WGS sequence"/>
</dbReference>
<dbReference type="Pfam" id="PF25828">
    <property type="entry name" value="CC_Cfap43"/>
    <property type="match status" value="1"/>
</dbReference>
<comment type="subcellular location">
    <subcellularLocation>
        <location evidence="1">Cytoplasm</location>
        <location evidence="1">Cytoskeleton</location>
        <location evidence="1">Flagellum axoneme</location>
    </subcellularLocation>
</comment>
<name>A0A7M7NB36_STRPU</name>
<dbReference type="FunFam" id="2.130.10.10:FF:000547">
    <property type="entry name" value="Cilia- and flagella-associated protein 44"/>
    <property type="match status" value="1"/>
</dbReference>
<keyword evidence="4 14" id="KW-0853">WD repeat</keyword>
<evidence type="ECO:0000256" key="15">
    <source>
        <dbReference type="SAM" id="Coils"/>
    </source>
</evidence>
<dbReference type="Gene3D" id="2.130.10.10">
    <property type="entry name" value="YVTN repeat-like/Quinoprotein amine dehydrogenase"/>
    <property type="match status" value="2"/>
</dbReference>
<dbReference type="PROSITE" id="PS50294">
    <property type="entry name" value="WD_REPEATS_REGION"/>
    <property type="match status" value="1"/>
</dbReference>
<evidence type="ECO:0000256" key="7">
    <source>
        <dbReference type="ARBA" id="ARBA00023054"/>
    </source>
</evidence>
<dbReference type="SMART" id="SM00320">
    <property type="entry name" value="WD40"/>
    <property type="match status" value="6"/>
</dbReference>
<dbReference type="CTD" id="55779"/>
<feature type="coiled-coil region" evidence="15">
    <location>
        <begin position="1977"/>
        <end position="2004"/>
    </location>
</feature>
<feature type="compositionally biased region" description="Basic and acidic residues" evidence="16">
    <location>
        <begin position="839"/>
        <end position="859"/>
    </location>
</feature>
<feature type="region of interest" description="Disordered" evidence="16">
    <location>
        <begin position="2005"/>
        <end position="2031"/>
    </location>
</feature>
<feature type="compositionally biased region" description="Low complexity" evidence="16">
    <location>
        <begin position="34"/>
        <end position="43"/>
    </location>
</feature>
<feature type="repeat" description="WD" evidence="14">
    <location>
        <begin position="728"/>
        <end position="756"/>
    </location>
</feature>
<evidence type="ECO:0000256" key="11">
    <source>
        <dbReference type="ARBA" id="ARBA00055223"/>
    </source>
</evidence>
<evidence type="ECO:0000256" key="2">
    <source>
        <dbReference type="ARBA" id="ARBA00022490"/>
    </source>
</evidence>
<evidence type="ECO:0000256" key="13">
    <source>
        <dbReference type="ARBA" id="ARBA00074727"/>
    </source>
</evidence>
<evidence type="ECO:0000256" key="3">
    <source>
        <dbReference type="ARBA" id="ARBA00022553"/>
    </source>
</evidence>
<dbReference type="Pfam" id="PF00400">
    <property type="entry name" value="WD40"/>
    <property type="match status" value="2"/>
</dbReference>
<feature type="repeat" description="WD" evidence="14">
    <location>
        <begin position="623"/>
        <end position="655"/>
    </location>
</feature>
<evidence type="ECO:0000256" key="12">
    <source>
        <dbReference type="ARBA" id="ARBA00060934"/>
    </source>
</evidence>
<accession>A0A7M7NB36</accession>
<evidence type="ECO:0000256" key="8">
    <source>
        <dbReference type="ARBA" id="ARBA00023069"/>
    </source>
</evidence>
<comment type="similarity">
    <text evidence="12">Belongs to the CFAP44 family.</text>
</comment>
<evidence type="ECO:0000256" key="9">
    <source>
        <dbReference type="ARBA" id="ARBA00023212"/>
    </source>
</evidence>
<keyword evidence="10" id="KW-0966">Cell projection</keyword>
<dbReference type="OMA" id="FIMDRVH"/>
<feature type="compositionally biased region" description="Acidic residues" evidence="16">
    <location>
        <begin position="869"/>
        <end position="885"/>
    </location>
</feature>
<keyword evidence="5" id="KW-0677">Repeat</keyword>
<feature type="region of interest" description="Disordered" evidence="16">
    <location>
        <begin position="1952"/>
        <end position="1971"/>
    </location>
</feature>
<dbReference type="InterPro" id="IPR015943">
    <property type="entry name" value="WD40/YVTN_repeat-like_dom_sf"/>
</dbReference>
<reference evidence="18" key="1">
    <citation type="submission" date="2015-02" db="EMBL/GenBank/DDBJ databases">
        <title>Genome sequencing for Strongylocentrotus purpuratus.</title>
        <authorList>
            <person name="Murali S."/>
            <person name="Liu Y."/>
            <person name="Vee V."/>
            <person name="English A."/>
            <person name="Wang M."/>
            <person name="Skinner E."/>
            <person name="Han Y."/>
            <person name="Muzny D.M."/>
            <person name="Worley K.C."/>
            <person name="Gibbs R.A."/>
        </authorList>
    </citation>
    <scope>NUCLEOTIDE SEQUENCE</scope>
</reference>
<dbReference type="GO" id="GO:0007288">
    <property type="term" value="P:sperm axoneme assembly"/>
    <property type="evidence" value="ECO:0007669"/>
    <property type="project" value="UniProtKB-ARBA"/>
</dbReference>
<evidence type="ECO:0000256" key="6">
    <source>
        <dbReference type="ARBA" id="ARBA00022846"/>
    </source>
</evidence>
<feature type="region of interest" description="Disordered" evidence="16">
    <location>
        <begin position="839"/>
        <end position="897"/>
    </location>
</feature>
<feature type="coiled-coil region" evidence="15">
    <location>
        <begin position="1093"/>
        <end position="1134"/>
    </location>
</feature>
<feature type="compositionally biased region" description="Polar residues" evidence="16">
    <location>
        <begin position="158"/>
        <end position="167"/>
    </location>
</feature>
<feature type="coiled-coil region" evidence="15">
    <location>
        <begin position="1725"/>
        <end position="1780"/>
    </location>
</feature>
<protein>
    <recommendedName>
        <fullName evidence="13">Cilia- and flagella-associated protein 44</fullName>
    </recommendedName>
</protein>
<reference evidence="17" key="2">
    <citation type="submission" date="2021-01" db="UniProtKB">
        <authorList>
            <consortium name="EnsemblMetazoa"/>
        </authorList>
    </citation>
    <scope>IDENTIFICATION</scope>
</reference>
<dbReference type="SUPFAM" id="SSF50978">
    <property type="entry name" value="WD40 repeat-like"/>
    <property type="match status" value="1"/>
</dbReference>
<dbReference type="RefSeq" id="XP_030833849.1">
    <property type="nucleotide sequence ID" value="XM_030977989.1"/>
</dbReference>
<evidence type="ECO:0000313" key="18">
    <source>
        <dbReference type="Proteomes" id="UP000007110"/>
    </source>
</evidence>
<evidence type="ECO:0000313" key="17">
    <source>
        <dbReference type="EnsemblMetazoa" id="XP_030833849"/>
    </source>
</evidence>
<sequence>MATLATGNSKMDDEQQANAEPAATDGQQEETNAEQETNQTSQEDTTEQEPANDNAETAEVSQEGGADAPATEGADDPQNTEGDGEQKAEQEGGGENTDAVEPPIENAPEDGQAPEDLADAPQAAEETAPEAQAEGEQGVTDGDAAPAAEGATEADTPQETQGDAPQETQDDTPQDAPAEGQGETQGEAPQETPAAEPTTEPPTESQQPQADTGGDGEPKPQDAPPQQQPEGGETQADGGGAEETEGEKGEESKEEVDENLIPKDFFYDYEEHSSKPVIAEDSGLPNDMLKLFHSFGYDCKKLSNLYMLDANTVLFAAGNIVQILNLVTKEQRYVRTTSGGGVGAITVHPSLKYFVVAEKGDMPNIIFYEYPSLKLYRILRGGTEKGYAFVDFNPAGTLLASVGCNPDFMLTLWDWQQEKIQLRSKAFSQDVFRVTFSPENEGQLTTSGTGHIRFWKMADTFTGLKLQGALGKFGRTEISDIRGYVELPDGKVLSGTDSGNMLLWEGGLIKVQIGRKGKKPCHQGAIEQFVMDEGELITIGADGFIRVWDFESIDTADSMDESGVFEMEPMNDLKVGNDVHLMSMVKSVDPEVQSLWYGQDANGGIWKLDLSFSHTTKDPEKLFSYHAGEITAVATSPISQLIASTAHDATVRVYDNASKTPLCHTKFNAGSTSLLWLPQIIDPKGATVLAGFNDGVVRVLVIARQDHQDHHKKGQNQPQAQLILKQAFKPHTKAVTAMALDNKGELLASGGADGTVFFMSVSDTFSPVGYIEMPGPVTHLTWAPGNFEKNTLLVFCANGEVMEVTAPEPGSYDTSKTFNITGLETRSFSFTSIKSRLRREEEEERKRIEEEEKQKEKERQRRIRRERGLEDEEEEEEEEEKEEEPQPLYIPEEPSPILFGMYAPNDPDTFWVSMGAFDAGYLYECKFYSEEEKTALIKDSRENAIKEAKRAIPVPGSDDIPITCITFNSEGTHALMGMENGVIRIQFVVQDNDPKNAEKRPFTSSQADLSKLGPYWMLNVHDNNYGSISTIETSFDDKCVVSSGGDGNLFIFEMMSDEKIEEAKAVARAKIPSARKEDEQRTVADIENKEHYSIELEKQKAEHDKMMKIAEEKKLEARKTIAKLRRQFKKLLERNHELPSHLQLERKEFEMDPGIRRELERQTAEKIDLVRKELAWEADKHRVGLEKLKQRFKDELECERIVVVAVRSSHQVATYRTAELSKDFLLQKEEWSRRATMVSEKSLSRDPTREQLFADQSKLSETEIDAGRVPGTQTKKATLLTGRLGEKVNKALQKAEKVKQKRTARAKQWNELNKSKPPEDYEDPADVSAIKEAQDHMGDFKLKTAKDYVVPEHLRMNALKKRNQLLTLEELIHTHKMQINRRVIRLRDKKVSMIQEIKTILEELEDIQSSLQQEQTKPVPELPVLHPFEVPEKKYEYTRESLMKFREEMKAKELAKITGGEGGGFGGGFGGMGGGNAAPQKADAKGPSPAMLRKSAMSYRSGTNLVTPIPSDPTLLSPLEYQLKEVHMIDMLYRQDQLLGRIEELVVNFDAELRLLRHEKFNQDLDLKNADLRRVTLFEELQLLKEFEKRENVLAAKVDIKIKERSDMQAKVVECQMKLDGKRKDIEKQNEREKALYATFQSSLGENNKFQEFLTKVFKKKIKRAKKKAKTEGESDEESDESSDDESDWSSDDDESGEEQLDDSVCPPGCDQALFDNTCALREKRLDIEELMAEEKKTAESLKKETDALIKKQKIIENGLKTAEADLEQFQLEKQQKLNELDVIVTLRLHQVEHVVNGAVPQDLSQCLVFTNQAIRRLQQRIRELKEEKTAQRRHYKEHRQQHVQLIKDRKLMESRINELEEKSNEMMRLKFGRIVDLDKMETVGVNRNVEELKEKLRINEGGNAQEIQKWEKKILAKKKRITELTRDNTERLQQLTYLVGENKDLEKALDSRQTSLTGQKSGGEFQGSRKADVVERKRLIQLVQLQAQEIEALKEEIGLLSRKGGHILPPTQPPAPHTPHGVRSAVNGHN</sequence>
<evidence type="ECO:0000256" key="4">
    <source>
        <dbReference type="ARBA" id="ARBA00022574"/>
    </source>
</evidence>
<dbReference type="OrthoDB" id="1935234at2759"/>
<organism evidence="17 18">
    <name type="scientific">Strongylocentrotus purpuratus</name>
    <name type="common">Purple sea urchin</name>
    <dbReference type="NCBI Taxonomy" id="7668"/>
    <lineage>
        <taxon>Eukaryota</taxon>
        <taxon>Metazoa</taxon>
        <taxon>Echinodermata</taxon>
        <taxon>Eleutherozoa</taxon>
        <taxon>Echinozoa</taxon>
        <taxon>Echinoidea</taxon>
        <taxon>Euechinoidea</taxon>
        <taxon>Echinacea</taxon>
        <taxon>Camarodonta</taxon>
        <taxon>Echinidea</taxon>
        <taxon>Strongylocentrotidae</taxon>
        <taxon>Strongylocentrotus</taxon>
    </lineage>
</organism>
<feature type="compositionally biased region" description="Low complexity" evidence="16">
    <location>
        <begin position="120"/>
        <end position="157"/>
    </location>
</feature>
<dbReference type="InParanoid" id="A0A7M7NB36"/>
<keyword evidence="9" id="KW-0206">Cytoskeleton</keyword>
<keyword evidence="7 15" id="KW-0175">Coiled coil</keyword>
<dbReference type="InterPro" id="IPR036322">
    <property type="entry name" value="WD40_repeat_dom_sf"/>
</dbReference>
<keyword evidence="6" id="KW-0282">Flagellum</keyword>
<feature type="region of interest" description="Disordered" evidence="16">
    <location>
        <begin position="1668"/>
        <end position="1709"/>
    </location>
</feature>